<comment type="caution">
    <text evidence="2">The sequence shown here is derived from an EMBL/GenBank/DDBJ whole genome shotgun (WGS) entry which is preliminary data.</text>
</comment>
<dbReference type="EMBL" id="JBJVNE010000023">
    <property type="protein sequence ID" value="MFM9651801.1"/>
    <property type="molecule type" value="Genomic_DNA"/>
</dbReference>
<dbReference type="RefSeq" id="WP_409085425.1">
    <property type="nucleotide sequence ID" value="NZ_JBJVMW010000027.1"/>
</dbReference>
<feature type="region of interest" description="Disordered" evidence="1">
    <location>
        <begin position="1"/>
        <end position="24"/>
    </location>
</feature>
<gene>
    <name evidence="2" type="ORF">ACKI1S_37330</name>
</gene>
<evidence type="ECO:0000313" key="2">
    <source>
        <dbReference type="EMBL" id="MFM9651801.1"/>
    </source>
</evidence>
<proteinExistence type="predicted"/>
<organism evidence="2 3">
    <name type="scientific">Streptomyces galilaeus</name>
    <dbReference type="NCBI Taxonomy" id="33899"/>
    <lineage>
        <taxon>Bacteria</taxon>
        <taxon>Bacillati</taxon>
        <taxon>Actinomycetota</taxon>
        <taxon>Actinomycetes</taxon>
        <taxon>Kitasatosporales</taxon>
        <taxon>Streptomycetaceae</taxon>
        <taxon>Streptomyces</taxon>
    </lineage>
</organism>
<protein>
    <submittedName>
        <fullName evidence="2">Uncharacterized protein</fullName>
    </submittedName>
</protein>
<name>A0ABW9ITL1_STRGJ</name>
<accession>A0ABW9ITL1</accession>
<sequence>MAPEGAEMTGWRSPSGVTEDRNNQRMSTFGGLLRLAVALWGD</sequence>
<evidence type="ECO:0000313" key="3">
    <source>
        <dbReference type="Proteomes" id="UP001631993"/>
    </source>
</evidence>
<dbReference type="Proteomes" id="UP001631993">
    <property type="component" value="Unassembled WGS sequence"/>
</dbReference>
<keyword evidence="3" id="KW-1185">Reference proteome</keyword>
<evidence type="ECO:0000256" key="1">
    <source>
        <dbReference type="SAM" id="MobiDB-lite"/>
    </source>
</evidence>
<reference evidence="2 3" key="1">
    <citation type="submission" date="2024-12" db="EMBL/GenBank/DDBJ databases">
        <title>Forecasting of Potato common scab and diversities of Pathogenic streptomyces spp. in china.</title>
        <authorList>
            <person name="Handique U."/>
            <person name="Wu J."/>
        </authorList>
    </citation>
    <scope>NUCLEOTIDE SEQUENCE [LARGE SCALE GENOMIC DNA]</scope>
    <source>
        <strain evidence="2 3">ZRIMU1585</strain>
    </source>
</reference>